<organism evidence="21 22">
    <name type="scientific">Elstera litoralis</name>
    <dbReference type="NCBI Taxonomy" id="552518"/>
    <lineage>
        <taxon>Bacteria</taxon>
        <taxon>Pseudomonadati</taxon>
        <taxon>Pseudomonadota</taxon>
        <taxon>Alphaproteobacteria</taxon>
        <taxon>Rhodospirillales</taxon>
        <taxon>Rhodospirillaceae</taxon>
        <taxon>Elstera</taxon>
    </lineage>
</organism>
<dbReference type="CDD" id="cd08637">
    <property type="entry name" value="DNA_pol_A_pol_I_C"/>
    <property type="match status" value="1"/>
</dbReference>
<reference evidence="21 22" key="1">
    <citation type="submission" date="2015-03" db="EMBL/GenBank/DDBJ databases">
        <title>Draft genome sequence of Elstera litoralis.</title>
        <authorList>
            <person name="Rahalkar M.C."/>
            <person name="Dhakephalkar P.K."/>
            <person name="Pore S.D."/>
            <person name="Arora P."/>
            <person name="Kapse N.G."/>
            <person name="Pandit P.S."/>
        </authorList>
    </citation>
    <scope>NUCLEOTIDE SEQUENCE [LARGE SCALE GENOMIC DNA]</scope>
    <source>
        <strain evidence="21 22">Dia-1</strain>
    </source>
</reference>
<comment type="catalytic activity">
    <reaction evidence="15 17">
        <text>DNA(n) + a 2'-deoxyribonucleoside 5'-triphosphate = DNA(n+1) + diphosphate</text>
        <dbReference type="Rhea" id="RHEA:22508"/>
        <dbReference type="Rhea" id="RHEA-COMP:17339"/>
        <dbReference type="Rhea" id="RHEA-COMP:17340"/>
        <dbReference type="ChEBI" id="CHEBI:33019"/>
        <dbReference type="ChEBI" id="CHEBI:61560"/>
        <dbReference type="ChEBI" id="CHEBI:173112"/>
        <dbReference type="EC" id="2.7.7.7"/>
    </reaction>
</comment>
<dbReference type="Pfam" id="PF01612">
    <property type="entry name" value="DNA_pol_A_exo1"/>
    <property type="match status" value="1"/>
</dbReference>
<feature type="domain" description="5'-3' exonuclease" evidence="19">
    <location>
        <begin position="6"/>
        <end position="262"/>
    </location>
</feature>
<name>A0A0F3IXX7_9PROT</name>
<dbReference type="EMBL" id="LAJY01000093">
    <property type="protein sequence ID" value="KJV10459.1"/>
    <property type="molecule type" value="Genomic_DNA"/>
</dbReference>
<evidence type="ECO:0000256" key="16">
    <source>
        <dbReference type="NCBIfam" id="TIGR00593"/>
    </source>
</evidence>
<dbReference type="PANTHER" id="PTHR10133:SF27">
    <property type="entry name" value="DNA POLYMERASE NU"/>
    <property type="match status" value="1"/>
</dbReference>
<evidence type="ECO:0000256" key="5">
    <source>
        <dbReference type="ARBA" id="ARBA00022679"/>
    </source>
</evidence>
<evidence type="ECO:0000256" key="17">
    <source>
        <dbReference type="RuleBase" id="RU004460"/>
    </source>
</evidence>
<dbReference type="SMART" id="SM00482">
    <property type="entry name" value="POLAc"/>
    <property type="match status" value="1"/>
</dbReference>
<dbReference type="Pfam" id="PF00476">
    <property type="entry name" value="DNA_pol_A"/>
    <property type="match status" value="1"/>
</dbReference>
<dbReference type="InterPro" id="IPR018320">
    <property type="entry name" value="DNA_polymerase_1"/>
</dbReference>
<dbReference type="InterPro" id="IPR002298">
    <property type="entry name" value="DNA_polymerase_A"/>
</dbReference>
<comment type="similarity">
    <text evidence="1 17">Belongs to the DNA polymerase type-A family.</text>
</comment>
<dbReference type="InterPro" id="IPR020046">
    <property type="entry name" value="5-3_exonucl_a-hlix_arch_N"/>
</dbReference>
<dbReference type="InterPro" id="IPR012337">
    <property type="entry name" value="RNaseH-like_sf"/>
</dbReference>
<dbReference type="InterPro" id="IPR043502">
    <property type="entry name" value="DNA/RNA_pol_sf"/>
</dbReference>
<proteinExistence type="inferred from homology"/>
<feature type="domain" description="DNA-directed DNA polymerase family A palm" evidence="20">
    <location>
        <begin position="688"/>
        <end position="894"/>
    </location>
</feature>
<dbReference type="InterPro" id="IPR019760">
    <property type="entry name" value="DNA-dir_DNA_pol_A_CS"/>
</dbReference>
<dbReference type="OrthoDB" id="9806424at2"/>
<evidence type="ECO:0000256" key="9">
    <source>
        <dbReference type="ARBA" id="ARBA00022763"/>
    </source>
</evidence>
<evidence type="ECO:0000256" key="2">
    <source>
        <dbReference type="ARBA" id="ARBA00011541"/>
    </source>
</evidence>
<evidence type="ECO:0000256" key="15">
    <source>
        <dbReference type="ARBA" id="ARBA00049244"/>
    </source>
</evidence>
<dbReference type="PRINTS" id="PR00868">
    <property type="entry name" value="DNAPOLI"/>
</dbReference>
<keyword evidence="12 17" id="KW-0239">DNA-directed DNA polymerase</keyword>
<keyword evidence="9 17" id="KW-0227">DNA damage</keyword>
<dbReference type="InterPro" id="IPR002421">
    <property type="entry name" value="5-3_exonuclease"/>
</dbReference>
<dbReference type="FunFam" id="1.10.150.20:FF:000002">
    <property type="entry name" value="DNA polymerase I"/>
    <property type="match status" value="1"/>
</dbReference>
<dbReference type="GO" id="GO:0006261">
    <property type="term" value="P:DNA-templated DNA replication"/>
    <property type="evidence" value="ECO:0007669"/>
    <property type="project" value="UniProtKB-UniRule"/>
</dbReference>
<evidence type="ECO:0000259" key="20">
    <source>
        <dbReference type="SMART" id="SM00482"/>
    </source>
</evidence>
<sequence>MKPVAGKTLYLVDGSGFIFRAYHALPPMSRPDGVQVNAVYGFTNMLARLLSDAGAERVAVIFDVSRHSFRTELYPQYKAHRPPAPEDLIPQFALIREATRAFNVPAIELEGFEADDLIAAYAAAEIAEGGDVIIVSSDKDLMQLIRPGVSLLDPMKNKPIGAAEVMEKFGVPPEKVVDVQALMGDSTDNVPGVPGIGQKTAAELINLYGDLDTLLARAEEIKQPKRRQSLIEHAELARISRELVRLREDAPLPVALPELDKRQPDPEVLKEFLVAQNFRSMLSKLLGPDGVKLAVARAAATPAPTVAPAPGSVTMPTPADAPRNYELVQTRDRLDHWIARAHMVGQVAFDTETSSLNAASAELVGISLAVAPGEACYIPLAHGTPGGQLDLGGDRPQQIPLIEALDALKPLLLDPSVLKIGQNLKYDMVVLEKYGVSITPYDDTMLLSYVLDGGKHGHGMDELAERHLGITTISYEEVCGKGKKQIGFAEVALDRALAYAAEDADVTLRLHSVLKARLLLERQVHLYESIDRPIPTIITAMETTGALLDRNRLRELSTDFGQRMAVLESQIHEAAGEVFNIASPKQLGEILFGKLGLADQGKTSKTDNYSTSVDVLEDLRASHPVPGMVLDYRQLAKLKSTYADALVEQINPRTGRVHTSFALALTTTGRLSSSDPNLQNIPIRTEEGRKIREAFIAPEGHKLIAIDYSQIELRLLAEVAGIDTLKEAFAAGVDIHALTASQVFDVPLETMDKETRRKAKAINFGIIYGMSAFGLAQNIGVSQGQAQAFIRAYFERYPGIRAYMDRMKAFAKEHQFVETLFGRRCWVPTIADKNAARRGFAERQAINAPLQGTAADIMKRAMIRVAATLTETKLPAKMILTVHDELLFEVPENHIDEAIATLRPVMENAAGSVVSVPLICEAGVGQTWASAH</sequence>
<dbReference type="PATRIC" id="fig|552518.3.peg.4803"/>
<evidence type="ECO:0000313" key="22">
    <source>
        <dbReference type="Proteomes" id="UP000033774"/>
    </source>
</evidence>
<feature type="domain" description="3'-5' exonuclease" evidence="18">
    <location>
        <begin position="325"/>
        <end position="519"/>
    </location>
</feature>
<dbReference type="FunFam" id="3.30.420.10:FF:000026">
    <property type="entry name" value="DNA polymerase I"/>
    <property type="match status" value="1"/>
</dbReference>
<dbReference type="InterPro" id="IPR002562">
    <property type="entry name" value="3'-5'_exonuclease_dom"/>
</dbReference>
<dbReference type="CDD" id="cd06139">
    <property type="entry name" value="DNA_polA_I_Ecoli_like_exo"/>
    <property type="match status" value="1"/>
</dbReference>
<evidence type="ECO:0000256" key="3">
    <source>
        <dbReference type="ARBA" id="ARBA00012417"/>
    </source>
</evidence>
<keyword evidence="8" id="KW-0540">Nuclease</keyword>
<dbReference type="GO" id="GO:0006302">
    <property type="term" value="P:double-strand break repair"/>
    <property type="evidence" value="ECO:0007669"/>
    <property type="project" value="TreeGrafter"/>
</dbReference>
<comment type="caution">
    <text evidence="21">The sequence shown here is derived from an EMBL/GenBank/DDBJ whole genome shotgun (WGS) entry which is preliminary data.</text>
</comment>
<keyword evidence="6 17" id="KW-0548">Nucleotidyltransferase</keyword>
<evidence type="ECO:0000256" key="14">
    <source>
        <dbReference type="ARBA" id="ARBA00023204"/>
    </source>
</evidence>
<dbReference type="InterPro" id="IPR020045">
    <property type="entry name" value="DNA_polI_H3TH"/>
</dbReference>
<keyword evidence="10 17" id="KW-0378">Hydrolase</keyword>
<gene>
    <name evidence="17" type="primary">polA</name>
    <name evidence="21" type="ORF">VZ95_04700</name>
</gene>
<dbReference type="InterPro" id="IPR036397">
    <property type="entry name" value="RNaseH_sf"/>
</dbReference>
<dbReference type="FunFam" id="1.20.1060.10:FF:000001">
    <property type="entry name" value="DNA polymerase I"/>
    <property type="match status" value="1"/>
</dbReference>
<evidence type="ECO:0000256" key="4">
    <source>
        <dbReference type="ARBA" id="ARBA00020311"/>
    </source>
</evidence>
<evidence type="ECO:0000259" key="18">
    <source>
        <dbReference type="SMART" id="SM00474"/>
    </source>
</evidence>
<evidence type="ECO:0000256" key="11">
    <source>
        <dbReference type="ARBA" id="ARBA00022839"/>
    </source>
</evidence>
<dbReference type="InterPro" id="IPR029060">
    <property type="entry name" value="PIN-like_dom_sf"/>
</dbReference>
<evidence type="ECO:0000256" key="12">
    <source>
        <dbReference type="ARBA" id="ARBA00022932"/>
    </source>
</evidence>
<evidence type="ECO:0000256" key="10">
    <source>
        <dbReference type="ARBA" id="ARBA00022801"/>
    </source>
</evidence>
<dbReference type="InterPro" id="IPR036279">
    <property type="entry name" value="5-3_exonuclease_C_sf"/>
</dbReference>
<comment type="subunit">
    <text evidence="2">Single-chain monomer with multiple functions.</text>
</comment>
<dbReference type="FunFam" id="1.10.150.20:FF:000003">
    <property type="entry name" value="DNA polymerase I"/>
    <property type="match status" value="1"/>
</dbReference>
<dbReference type="SUPFAM" id="SSF47807">
    <property type="entry name" value="5' to 3' exonuclease, C-terminal subdomain"/>
    <property type="match status" value="1"/>
</dbReference>
<dbReference type="SMART" id="SM00475">
    <property type="entry name" value="53EXOc"/>
    <property type="match status" value="1"/>
</dbReference>
<dbReference type="NCBIfam" id="TIGR00593">
    <property type="entry name" value="pola"/>
    <property type="match status" value="1"/>
</dbReference>
<dbReference type="Gene3D" id="1.10.150.20">
    <property type="entry name" value="5' to 3' exonuclease, C-terminal subdomain"/>
    <property type="match status" value="2"/>
</dbReference>
<dbReference type="GO" id="GO:0003887">
    <property type="term" value="F:DNA-directed DNA polymerase activity"/>
    <property type="evidence" value="ECO:0007669"/>
    <property type="project" value="UniProtKB-UniRule"/>
</dbReference>
<evidence type="ECO:0000256" key="6">
    <source>
        <dbReference type="ARBA" id="ARBA00022695"/>
    </source>
</evidence>
<keyword evidence="11 17" id="KW-0269">Exonuclease</keyword>
<dbReference type="SUPFAM" id="SSF56672">
    <property type="entry name" value="DNA/RNA polymerases"/>
    <property type="match status" value="1"/>
</dbReference>
<keyword evidence="13 17" id="KW-0238">DNA-binding</keyword>
<evidence type="ECO:0000259" key="19">
    <source>
        <dbReference type="SMART" id="SM00475"/>
    </source>
</evidence>
<evidence type="ECO:0000256" key="13">
    <source>
        <dbReference type="ARBA" id="ARBA00023125"/>
    </source>
</evidence>
<dbReference type="SMART" id="SM00279">
    <property type="entry name" value="HhH2"/>
    <property type="match status" value="1"/>
</dbReference>
<dbReference type="Pfam" id="PF01367">
    <property type="entry name" value="5_3_exonuc"/>
    <property type="match status" value="1"/>
</dbReference>
<dbReference type="Gene3D" id="3.40.50.1010">
    <property type="entry name" value="5'-nuclease"/>
    <property type="match status" value="1"/>
</dbReference>
<dbReference type="AlphaFoldDB" id="A0A0F3IXX7"/>
<dbReference type="SUPFAM" id="SSF53098">
    <property type="entry name" value="Ribonuclease H-like"/>
    <property type="match status" value="1"/>
</dbReference>
<keyword evidence="7 17" id="KW-0235">DNA replication</keyword>
<comment type="function">
    <text evidence="17">In addition to polymerase activity, this DNA polymerase exhibits 3'-5' and 5'-3' exonuclease activity.</text>
</comment>
<evidence type="ECO:0000256" key="7">
    <source>
        <dbReference type="ARBA" id="ARBA00022705"/>
    </source>
</evidence>
<dbReference type="InterPro" id="IPR008918">
    <property type="entry name" value="HhH2"/>
</dbReference>
<dbReference type="Gene3D" id="3.30.420.10">
    <property type="entry name" value="Ribonuclease H-like superfamily/Ribonuclease H"/>
    <property type="match status" value="1"/>
</dbReference>
<dbReference type="Pfam" id="PF02739">
    <property type="entry name" value="5_3_exonuc_N"/>
    <property type="match status" value="1"/>
</dbReference>
<dbReference type="Gene3D" id="1.20.1060.10">
    <property type="entry name" value="Taq DNA Polymerase, Chain T, domain 4"/>
    <property type="match status" value="1"/>
</dbReference>
<accession>A0A0F3IXX7</accession>
<dbReference type="Proteomes" id="UP000033774">
    <property type="component" value="Unassembled WGS sequence"/>
</dbReference>
<evidence type="ECO:0000256" key="8">
    <source>
        <dbReference type="ARBA" id="ARBA00022722"/>
    </source>
</evidence>
<dbReference type="PANTHER" id="PTHR10133">
    <property type="entry name" value="DNA POLYMERASE I"/>
    <property type="match status" value="1"/>
</dbReference>
<dbReference type="GO" id="GO:0008408">
    <property type="term" value="F:3'-5' exonuclease activity"/>
    <property type="evidence" value="ECO:0007669"/>
    <property type="project" value="UniProtKB-UniRule"/>
</dbReference>
<dbReference type="CDD" id="cd09859">
    <property type="entry name" value="PIN_53EXO"/>
    <property type="match status" value="1"/>
</dbReference>
<protein>
    <recommendedName>
        <fullName evidence="4 16">DNA polymerase I</fullName>
        <ecNumber evidence="3 16">2.7.7.7</ecNumber>
    </recommendedName>
</protein>
<dbReference type="EC" id="2.7.7.7" evidence="3 16"/>
<keyword evidence="5 17" id="KW-0808">Transferase</keyword>
<dbReference type="Gene3D" id="3.30.70.370">
    <property type="match status" value="1"/>
</dbReference>
<keyword evidence="22" id="KW-1185">Reference proteome</keyword>
<dbReference type="SMART" id="SM00474">
    <property type="entry name" value="35EXOc"/>
    <property type="match status" value="1"/>
</dbReference>
<evidence type="ECO:0000256" key="1">
    <source>
        <dbReference type="ARBA" id="ARBA00007705"/>
    </source>
</evidence>
<dbReference type="NCBIfam" id="NF004397">
    <property type="entry name" value="PRK05755.1"/>
    <property type="match status" value="1"/>
</dbReference>
<dbReference type="GO" id="GO:0003677">
    <property type="term" value="F:DNA binding"/>
    <property type="evidence" value="ECO:0007669"/>
    <property type="project" value="UniProtKB-UniRule"/>
</dbReference>
<dbReference type="InterPro" id="IPR001098">
    <property type="entry name" value="DNA-dir_DNA_pol_A_palm_dom"/>
</dbReference>
<evidence type="ECO:0000313" key="21">
    <source>
        <dbReference type="EMBL" id="KJV10459.1"/>
    </source>
</evidence>
<dbReference type="CDD" id="cd09898">
    <property type="entry name" value="H3TH_53EXO"/>
    <property type="match status" value="1"/>
</dbReference>
<dbReference type="GO" id="GO:0008409">
    <property type="term" value="F:5'-3' exonuclease activity"/>
    <property type="evidence" value="ECO:0007669"/>
    <property type="project" value="UniProtKB-UniRule"/>
</dbReference>
<dbReference type="PROSITE" id="PS00447">
    <property type="entry name" value="DNA_POLYMERASE_A"/>
    <property type="match status" value="1"/>
</dbReference>
<keyword evidence="14 17" id="KW-0234">DNA repair</keyword>
<dbReference type="SUPFAM" id="SSF88723">
    <property type="entry name" value="PIN domain-like"/>
    <property type="match status" value="1"/>
</dbReference>